<evidence type="ECO:0000313" key="8">
    <source>
        <dbReference type="EMBL" id="GAL84767.1"/>
    </source>
</evidence>
<dbReference type="GO" id="GO:0006364">
    <property type="term" value="P:rRNA processing"/>
    <property type="evidence" value="ECO:0007669"/>
    <property type="project" value="UniProtKB-UniRule"/>
</dbReference>
<evidence type="ECO:0000256" key="1">
    <source>
        <dbReference type="ARBA" id="ARBA00022490"/>
    </source>
</evidence>
<dbReference type="RefSeq" id="WP_045462123.1">
    <property type="nucleotide sequence ID" value="NZ_BBLT01000003.1"/>
</dbReference>
<dbReference type="GO" id="GO:0042274">
    <property type="term" value="P:ribosomal small subunit biogenesis"/>
    <property type="evidence" value="ECO:0007669"/>
    <property type="project" value="UniProtKB-UniRule"/>
</dbReference>
<evidence type="ECO:0000313" key="9">
    <source>
        <dbReference type="Proteomes" id="UP000030185"/>
    </source>
</evidence>
<dbReference type="OrthoDB" id="9810331at2"/>
<dbReference type="AlphaFoldDB" id="A0A098LEC2"/>
<keyword evidence="3 5" id="KW-0698">rRNA processing</keyword>
<reference evidence="8 9" key="1">
    <citation type="submission" date="2014-09" db="EMBL/GenBank/DDBJ databases">
        <title>Sporocytophaga myxococcoides PG-01 genome sequencing.</title>
        <authorList>
            <person name="Liu L."/>
            <person name="Gao P.J."/>
            <person name="Chen G.J."/>
            <person name="Wang L.S."/>
        </authorList>
    </citation>
    <scope>NUCLEOTIDE SEQUENCE [LARGE SCALE GENOMIC DNA]</scope>
    <source>
        <strain evidence="8 9">PG-01</strain>
    </source>
</reference>
<keyword evidence="2 5" id="KW-0690">Ribosome biogenesis</keyword>
<dbReference type="GO" id="GO:0043022">
    <property type="term" value="F:ribosome binding"/>
    <property type="evidence" value="ECO:0007669"/>
    <property type="project" value="InterPro"/>
</dbReference>
<dbReference type="HAMAP" id="MF_00014">
    <property type="entry name" value="Ribosome_mat_RimM"/>
    <property type="match status" value="1"/>
</dbReference>
<evidence type="ECO:0000256" key="2">
    <source>
        <dbReference type="ARBA" id="ARBA00022517"/>
    </source>
</evidence>
<dbReference type="Proteomes" id="UP000030185">
    <property type="component" value="Unassembled WGS sequence"/>
</dbReference>
<feature type="domain" description="RimM N-terminal" evidence="6">
    <location>
        <begin position="9"/>
        <end position="87"/>
    </location>
</feature>
<keyword evidence="4 5" id="KW-0143">Chaperone</keyword>
<comment type="domain">
    <text evidence="5">The PRC barrel domain binds ribosomal protein uS19.</text>
</comment>
<organism evidence="8 9">
    <name type="scientific">Sporocytophaga myxococcoides</name>
    <dbReference type="NCBI Taxonomy" id="153721"/>
    <lineage>
        <taxon>Bacteria</taxon>
        <taxon>Pseudomonadati</taxon>
        <taxon>Bacteroidota</taxon>
        <taxon>Cytophagia</taxon>
        <taxon>Cytophagales</taxon>
        <taxon>Cytophagaceae</taxon>
        <taxon>Sporocytophaga</taxon>
    </lineage>
</organism>
<dbReference type="InterPro" id="IPR056792">
    <property type="entry name" value="PRC_RimM"/>
</dbReference>
<gene>
    <name evidence="5" type="primary">rimM</name>
    <name evidence="8" type="ORF">MYP_1995</name>
</gene>
<evidence type="ECO:0000256" key="4">
    <source>
        <dbReference type="ARBA" id="ARBA00023186"/>
    </source>
</evidence>
<dbReference type="Gene3D" id="2.30.30.240">
    <property type="entry name" value="PRC-barrel domain"/>
    <property type="match status" value="1"/>
</dbReference>
<evidence type="ECO:0000259" key="6">
    <source>
        <dbReference type="Pfam" id="PF01782"/>
    </source>
</evidence>
<comment type="function">
    <text evidence="5">An accessory protein needed during the final step in the assembly of 30S ribosomal subunit, possibly for assembly of the head region. Essential for efficient processing of 16S rRNA. May be needed both before and after RbfA during the maturation of 16S rRNA. It has affinity for free ribosomal 30S subunits but not for 70S ribosomes.</text>
</comment>
<dbReference type="SUPFAM" id="SSF50447">
    <property type="entry name" value="Translation proteins"/>
    <property type="match status" value="1"/>
</dbReference>
<keyword evidence="1 5" id="KW-0963">Cytoplasm</keyword>
<dbReference type="PANTHER" id="PTHR33692">
    <property type="entry name" value="RIBOSOME MATURATION FACTOR RIMM"/>
    <property type="match status" value="1"/>
</dbReference>
<comment type="subcellular location">
    <subcellularLocation>
        <location evidence="5">Cytoplasm</location>
    </subcellularLocation>
</comment>
<dbReference type="InterPro" id="IPR036976">
    <property type="entry name" value="RimM_N_sf"/>
</dbReference>
<comment type="subunit">
    <text evidence="5">Binds ribosomal protein uS19.</text>
</comment>
<name>A0A098LEC2_9BACT</name>
<dbReference type="NCBIfam" id="TIGR02273">
    <property type="entry name" value="16S_RimM"/>
    <property type="match status" value="1"/>
</dbReference>
<evidence type="ECO:0000256" key="3">
    <source>
        <dbReference type="ARBA" id="ARBA00022552"/>
    </source>
</evidence>
<dbReference type="InterPro" id="IPR011033">
    <property type="entry name" value="PRC_barrel-like_sf"/>
</dbReference>
<evidence type="ECO:0000256" key="5">
    <source>
        <dbReference type="HAMAP-Rule" id="MF_00014"/>
    </source>
</evidence>
<protein>
    <recommendedName>
        <fullName evidence="5">Ribosome maturation factor RimM</fullName>
    </recommendedName>
</protein>
<dbReference type="STRING" id="153721.MYP_1995"/>
<dbReference type="eggNOG" id="COG0806">
    <property type="taxonomic scope" value="Bacteria"/>
</dbReference>
<keyword evidence="9" id="KW-1185">Reference proteome</keyword>
<dbReference type="InterPro" id="IPR002676">
    <property type="entry name" value="RimM_N"/>
</dbReference>
<sequence length="183" mass="20962">MDLESCYILGKITRLHGVKGEVAIKFDVDDPYEYEELESVFLEKNQKLIPFFIDSIRIVKDNMAIIQFEDVDLKTAEGLINTSLYLPLENLPELEEGQFYYHDIIGYQVEDKTLGKLGVISNVFELPGHDLLEMNYKNQEVLIPLHDDIILSADQETKVVYVNLPAGLMDVYLSEEGEPDDED</sequence>
<dbReference type="PANTHER" id="PTHR33692:SF1">
    <property type="entry name" value="RIBOSOME MATURATION FACTOR RIMM"/>
    <property type="match status" value="1"/>
</dbReference>
<proteinExistence type="inferred from homology"/>
<evidence type="ECO:0000259" key="7">
    <source>
        <dbReference type="Pfam" id="PF24986"/>
    </source>
</evidence>
<dbReference type="InterPro" id="IPR009000">
    <property type="entry name" value="Transl_B-barrel_sf"/>
</dbReference>
<dbReference type="EMBL" id="BBLT01000003">
    <property type="protein sequence ID" value="GAL84767.1"/>
    <property type="molecule type" value="Genomic_DNA"/>
</dbReference>
<comment type="caution">
    <text evidence="8">The sequence shown here is derived from an EMBL/GenBank/DDBJ whole genome shotgun (WGS) entry which is preliminary data.</text>
</comment>
<accession>A0A098LEC2</accession>
<dbReference type="GO" id="GO:0005737">
    <property type="term" value="C:cytoplasm"/>
    <property type="evidence" value="ECO:0007669"/>
    <property type="project" value="UniProtKB-SubCell"/>
</dbReference>
<comment type="similarity">
    <text evidence="5">Belongs to the RimM family.</text>
</comment>
<dbReference type="Gene3D" id="2.40.30.60">
    <property type="entry name" value="RimM"/>
    <property type="match status" value="1"/>
</dbReference>
<dbReference type="InterPro" id="IPR011961">
    <property type="entry name" value="RimM"/>
</dbReference>
<dbReference type="SUPFAM" id="SSF50346">
    <property type="entry name" value="PRC-barrel domain"/>
    <property type="match status" value="1"/>
</dbReference>
<feature type="domain" description="Ribosome maturation factor RimM PRC barrel" evidence="7">
    <location>
        <begin position="101"/>
        <end position="168"/>
    </location>
</feature>
<dbReference type="Pfam" id="PF01782">
    <property type="entry name" value="RimM"/>
    <property type="match status" value="1"/>
</dbReference>
<dbReference type="Pfam" id="PF24986">
    <property type="entry name" value="PRC_RimM"/>
    <property type="match status" value="1"/>
</dbReference>
<dbReference type="GO" id="GO:0005840">
    <property type="term" value="C:ribosome"/>
    <property type="evidence" value="ECO:0007669"/>
    <property type="project" value="InterPro"/>
</dbReference>